<dbReference type="AlphaFoldDB" id="X1F711"/>
<feature type="domain" description="Glycosyltransferase subfamily 4-like N-terminal" evidence="1">
    <location>
        <begin position="57"/>
        <end position="154"/>
    </location>
</feature>
<dbReference type="SUPFAM" id="SSF53756">
    <property type="entry name" value="UDP-Glycosyltransferase/glycogen phosphorylase"/>
    <property type="match status" value="1"/>
</dbReference>
<dbReference type="PANTHER" id="PTHR45947">
    <property type="entry name" value="SULFOQUINOVOSYL TRANSFERASE SQD2"/>
    <property type="match status" value="1"/>
</dbReference>
<feature type="non-terminal residue" evidence="2">
    <location>
        <position position="1"/>
    </location>
</feature>
<comment type="caution">
    <text evidence="2">The sequence shown here is derived from an EMBL/GenBank/DDBJ whole genome shotgun (WGS) entry which is preliminary data.</text>
</comment>
<dbReference type="Pfam" id="PF13439">
    <property type="entry name" value="Glyco_transf_4"/>
    <property type="match status" value="1"/>
</dbReference>
<dbReference type="CDD" id="cd03801">
    <property type="entry name" value="GT4_PimA-like"/>
    <property type="match status" value="1"/>
</dbReference>
<gene>
    <name evidence="2" type="ORF">S01H4_53022</name>
</gene>
<organism evidence="2">
    <name type="scientific">marine sediment metagenome</name>
    <dbReference type="NCBI Taxonomy" id="412755"/>
    <lineage>
        <taxon>unclassified sequences</taxon>
        <taxon>metagenomes</taxon>
        <taxon>ecological metagenomes</taxon>
    </lineage>
</organism>
<dbReference type="PANTHER" id="PTHR45947:SF3">
    <property type="entry name" value="SULFOQUINOVOSYL TRANSFERASE SQD2"/>
    <property type="match status" value="1"/>
</dbReference>
<dbReference type="EMBL" id="BART01030350">
    <property type="protein sequence ID" value="GAH16563.1"/>
    <property type="molecule type" value="Genomic_DNA"/>
</dbReference>
<dbReference type="GO" id="GO:0016757">
    <property type="term" value="F:glycosyltransferase activity"/>
    <property type="evidence" value="ECO:0007669"/>
    <property type="project" value="TreeGrafter"/>
</dbReference>
<dbReference type="InterPro" id="IPR050194">
    <property type="entry name" value="Glycosyltransferase_grp1"/>
</dbReference>
<reference evidence="2" key="1">
    <citation type="journal article" date="2014" name="Front. Microbiol.">
        <title>High frequency of phylogenetically diverse reductive dehalogenase-homologous genes in deep subseafloor sedimentary metagenomes.</title>
        <authorList>
            <person name="Kawai M."/>
            <person name="Futagami T."/>
            <person name="Toyoda A."/>
            <person name="Takaki Y."/>
            <person name="Nishi S."/>
            <person name="Hori S."/>
            <person name="Arai W."/>
            <person name="Tsubouchi T."/>
            <person name="Morono Y."/>
            <person name="Uchiyama I."/>
            <person name="Ito T."/>
            <person name="Fujiyama A."/>
            <person name="Inagaki F."/>
            <person name="Takami H."/>
        </authorList>
    </citation>
    <scope>NUCLEOTIDE SEQUENCE</scope>
    <source>
        <strain evidence="2">Expedition CK06-06</strain>
    </source>
</reference>
<evidence type="ECO:0000259" key="1">
    <source>
        <dbReference type="Pfam" id="PF13439"/>
    </source>
</evidence>
<proteinExistence type="predicted"/>
<sequence length="263" mass="30459">PIDWQFEVVFDPNELITPTYFKEKIEPSEFDFPIYEVRTFQFSFLGSPISYQTFINNAGNFDLIVLENAVNNITYPLCYIHKLFGKKVAYWGHGKDRHDFGSSIVKKIIEKVKIFLVQEADAFFAYSQGVSNYLTSHGIPKEKIFVLNNTIDINFQREKYQSCLIYRNKIRTEYNLEDKKILLFVGRFTENKRVEFLINSFRKLKELDEAFHLLMVGSGGESYYEQINHTPGITCLGSIIDSDELTPIYLASDLFVFPGSVGL</sequence>
<feature type="non-terminal residue" evidence="2">
    <location>
        <position position="263"/>
    </location>
</feature>
<dbReference type="InterPro" id="IPR028098">
    <property type="entry name" value="Glyco_trans_4-like_N"/>
</dbReference>
<dbReference type="Pfam" id="PF13692">
    <property type="entry name" value="Glyco_trans_1_4"/>
    <property type="match status" value="1"/>
</dbReference>
<accession>X1F711</accession>
<name>X1F711_9ZZZZ</name>
<evidence type="ECO:0000313" key="2">
    <source>
        <dbReference type="EMBL" id="GAH16563.1"/>
    </source>
</evidence>
<protein>
    <recommendedName>
        <fullName evidence="1">Glycosyltransferase subfamily 4-like N-terminal domain-containing protein</fullName>
    </recommendedName>
</protein>
<dbReference type="Gene3D" id="3.40.50.2000">
    <property type="entry name" value="Glycogen Phosphorylase B"/>
    <property type="match status" value="2"/>
</dbReference>